<dbReference type="PANTHER" id="PTHR21346">
    <property type="entry name" value="FUN14 DOMAIN CONTAINING"/>
    <property type="match status" value="1"/>
</dbReference>
<keyword evidence="8" id="KW-1185">Reference proteome</keyword>
<dbReference type="EMBL" id="JBFXLU010000127">
    <property type="protein sequence ID" value="KAL2839931.1"/>
    <property type="molecule type" value="Genomic_DNA"/>
</dbReference>
<evidence type="ECO:0000256" key="4">
    <source>
        <dbReference type="ARBA" id="ARBA00022989"/>
    </source>
</evidence>
<keyword evidence="6" id="KW-0732">Signal</keyword>
<sequence>MASGLLRTSAVLGIGLGLSFSLPSSPFRAAPVQCQYTAPYHRVGPGEGDWTIGPQDSLRSKQGTTQGNGILTASTMRQVSLGSVLGLVAGVGLRAFSRVLVVLFGMGIIAVEWAASKGYNILPVHRLQKYVKSVNLETAVSRHVPFKISFGVTMALAAFAQF</sequence>
<evidence type="ECO:0000256" key="2">
    <source>
        <dbReference type="ARBA" id="ARBA00009160"/>
    </source>
</evidence>
<keyword evidence="4" id="KW-1133">Transmembrane helix</keyword>
<evidence type="ECO:0000256" key="6">
    <source>
        <dbReference type="SAM" id="SignalP"/>
    </source>
</evidence>
<organism evidence="7 8">
    <name type="scientific">Aspergillus pseudoustus</name>
    <dbReference type="NCBI Taxonomy" id="1810923"/>
    <lineage>
        <taxon>Eukaryota</taxon>
        <taxon>Fungi</taxon>
        <taxon>Dikarya</taxon>
        <taxon>Ascomycota</taxon>
        <taxon>Pezizomycotina</taxon>
        <taxon>Eurotiomycetes</taxon>
        <taxon>Eurotiomycetidae</taxon>
        <taxon>Eurotiales</taxon>
        <taxon>Aspergillaceae</taxon>
        <taxon>Aspergillus</taxon>
        <taxon>Aspergillus subgen. Nidulantes</taxon>
    </lineage>
</organism>
<keyword evidence="3" id="KW-0812">Transmembrane</keyword>
<name>A0ABR4JIS5_9EURO</name>
<evidence type="ECO:0000313" key="8">
    <source>
        <dbReference type="Proteomes" id="UP001610446"/>
    </source>
</evidence>
<feature type="chain" id="PRO_5045674204" description="FUN14 family-domain-containing protein" evidence="6">
    <location>
        <begin position="22"/>
        <end position="162"/>
    </location>
</feature>
<evidence type="ECO:0000256" key="1">
    <source>
        <dbReference type="ARBA" id="ARBA00004370"/>
    </source>
</evidence>
<gene>
    <name evidence="7" type="ORF">BJY01DRAFT_236950</name>
</gene>
<feature type="signal peptide" evidence="6">
    <location>
        <begin position="1"/>
        <end position="21"/>
    </location>
</feature>
<dbReference type="Proteomes" id="UP001610446">
    <property type="component" value="Unassembled WGS sequence"/>
</dbReference>
<evidence type="ECO:0000256" key="3">
    <source>
        <dbReference type="ARBA" id="ARBA00022692"/>
    </source>
</evidence>
<comment type="caution">
    <text evidence="7">The sequence shown here is derived from an EMBL/GenBank/DDBJ whole genome shotgun (WGS) entry which is preliminary data.</text>
</comment>
<protein>
    <recommendedName>
        <fullName evidence="9">FUN14 family-domain-containing protein</fullName>
    </recommendedName>
</protein>
<evidence type="ECO:0000313" key="7">
    <source>
        <dbReference type="EMBL" id="KAL2839931.1"/>
    </source>
</evidence>
<evidence type="ECO:0008006" key="9">
    <source>
        <dbReference type="Google" id="ProtNLM"/>
    </source>
</evidence>
<keyword evidence="5" id="KW-0472">Membrane</keyword>
<reference evidence="7 8" key="1">
    <citation type="submission" date="2024-07" db="EMBL/GenBank/DDBJ databases">
        <title>Section-level genome sequencing and comparative genomics of Aspergillus sections Usti and Cavernicolus.</title>
        <authorList>
            <consortium name="Lawrence Berkeley National Laboratory"/>
            <person name="Nybo J.L."/>
            <person name="Vesth T.C."/>
            <person name="Theobald S."/>
            <person name="Frisvad J.C."/>
            <person name="Larsen T.O."/>
            <person name="Kjaerboelling I."/>
            <person name="Rothschild-Mancinelli K."/>
            <person name="Lyhne E.K."/>
            <person name="Kogle M.E."/>
            <person name="Barry K."/>
            <person name="Clum A."/>
            <person name="Na H."/>
            <person name="Ledsgaard L."/>
            <person name="Lin J."/>
            <person name="Lipzen A."/>
            <person name="Kuo A."/>
            <person name="Riley R."/>
            <person name="Mondo S."/>
            <person name="Labutti K."/>
            <person name="Haridas S."/>
            <person name="Pangalinan J."/>
            <person name="Salamov A.A."/>
            <person name="Simmons B.A."/>
            <person name="Magnuson J.K."/>
            <person name="Chen J."/>
            <person name="Drula E."/>
            <person name="Henrissat B."/>
            <person name="Wiebenga A."/>
            <person name="Lubbers R.J."/>
            <person name="Gomes A.C."/>
            <person name="Makela M.R."/>
            <person name="Stajich J."/>
            <person name="Grigoriev I.V."/>
            <person name="Mortensen U.H."/>
            <person name="De Vries R.P."/>
            <person name="Baker S.E."/>
            <person name="Andersen M.R."/>
        </authorList>
    </citation>
    <scope>NUCLEOTIDE SEQUENCE [LARGE SCALE GENOMIC DNA]</scope>
    <source>
        <strain evidence="7 8">CBS 123904</strain>
    </source>
</reference>
<comment type="similarity">
    <text evidence="2">Belongs to the FUN14 family.</text>
</comment>
<dbReference type="PANTHER" id="PTHR21346:SF0">
    <property type="entry name" value="RE45833P"/>
    <property type="match status" value="1"/>
</dbReference>
<proteinExistence type="inferred from homology"/>
<comment type="subcellular location">
    <subcellularLocation>
        <location evidence="1">Membrane</location>
    </subcellularLocation>
</comment>
<evidence type="ECO:0000256" key="5">
    <source>
        <dbReference type="ARBA" id="ARBA00023136"/>
    </source>
</evidence>
<accession>A0ABR4JIS5</accession>
<dbReference type="Pfam" id="PF04930">
    <property type="entry name" value="FUN14"/>
    <property type="match status" value="1"/>
</dbReference>
<dbReference type="InterPro" id="IPR007014">
    <property type="entry name" value="FUN14"/>
</dbReference>